<evidence type="ECO:0000256" key="1">
    <source>
        <dbReference type="ARBA" id="ARBA00004477"/>
    </source>
</evidence>
<dbReference type="InterPro" id="IPR035952">
    <property type="entry name" value="Rhomboid-like_sf"/>
</dbReference>
<dbReference type="SUPFAM" id="SSF144091">
    <property type="entry name" value="Rhomboid-like"/>
    <property type="match status" value="1"/>
</dbReference>
<feature type="transmembrane region" description="Helical" evidence="7">
    <location>
        <begin position="20"/>
        <end position="42"/>
    </location>
</feature>
<evidence type="ECO:0000256" key="3">
    <source>
        <dbReference type="ARBA" id="ARBA00022692"/>
    </source>
</evidence>
<keyword evidence="9" id="KW-1185">Reference proteome</keyword>
<comment type="subcellular location">
    <subcellularLocation>
        <location evidence="1 7">Endoplasmic reticulum membrane</location>
        <topology evidence="1 7">Multi-pass membrane protein</topology>
    </subcellularLocation>
</comment>
<keyword evidence="5 7" id="KW-1133">Transmembrane helix</keyword>
<feature type="transmembrane region" description="Helical" evidence="7">
    <location>
        <begin position="54"/>
        <end position="77"/>
    </location>
</feature>
<dbReference type="AlphaFoldDB" id="A0A6H0XVM5"/>
<feature type="transmembrane region" description="Helical" evidence="7">
    <location>
        <begin position="97"/>
        <end position="130"/>
    </location>
</feature>
<dbReference type="InterPro" id="IPR007599">
    <property type="entry name" value="DER1"/>
</dbReference>
<dbReference type="OrthoDB" id="19102at2759"/>
<accession>A0A6H0XVM5</accession>
<evidence type="ECO:0000256" key="7">
    <source>
        <dbReference type="RuleBase" id="RU363059"/>
    </source>
</evidence>
<evidence type="ECO:0000313" key="9">
    <source>
        <dbReference type="Proteomes" id="UP000503462"/>
    </source>
</evidence>
<keyword evidence="6 7" id="KW-0472">Membrane</keyword>
<keyword evidence="4 7" id="KW-0256">Endoplasmic reticulum</keyword>
<dbReference type="Proteomes" id="UP000503462">
    <property type="component" value="Chromosome 3"/>
</dbReference>
<gene>
    <name evidence="8" type="ORF">AMS68_004186</name>
</gene>
<dbReference type="PANTHER" id="PTHR11009">
    <property type="entry name" value="DER1-LIKE PROTEIN, DERLIN"/>
    <property type="match status" value="1"/>
</dbReference>
<sequence>MSVVDAFWAAPPVSRTLTLAAVVLSVPTHMGLISPYYVVWITRNVFTFKTVPEVWRFVTSFLLTGSQLSLILDPYFLYTYGSQLEMGSAQFSAPGDFFVYVVFLAVTILLSCGLYLGGGTFLSPLSLALAYTWSVENKDRQVTYFIVTFSAKYLPYAMLLLTFVMASPGAALLQGTGLLAAHLYLFLTKIWPEHGGGKNPIFTPQFVRAWFAGPGGAPSRRTYGTAFSARTETTPQNQTGSGGGWAVASTVAPPTVGTREVRVAGLVVLDI</sequence>
<evidence type="ECO:0000313" key="8">
    <source>
        <dbReference type="EMBL" id="QIW98668.1"/>
    </source>
</evidence>
<dbReference type="GO" id="GO:0006950">
    <property type="term" value="P:response to stress"/>
    <property type="evidence" value="ECO:0007669"/>
    <property type="project" value="UniProtKB-ARBA"/>
</dbReference>
<evidence type="ECO:0000256" key="2">
    <source>
        <dbReference type="ARBA" id="ARBA00008917"/>
    </source>
</evidence>
<evidence type="ECO:0000256" key="6">
    <source>
        <dbReference type="ARBA" id="ARBA00023136"/>
    </source>
</evidence>
<dbReference type="EMBL" id="CP051141">
    <property type="protein sequence ID" value="QIW98668.1"/>
    <property type="molecule type" value="Genomic_DNA"/>
</dbReference>
<comment type="similarity">
    <text evidence="2 7">Belongs to the derlin family.</text>
</comment>
<dbReference type="GO" id="GO:0005789">
    <property type="term" value="C:endoplasmic reticulum membrane"/>
    <property type="evidence" value="ECO:0007669"/>
    <property type="project" value="UniProtKB-SubCell"/>
</dbReference>
<protein>
    <recommendedName>
        <fullName evidence="7">Derlin</fullName>
    </recommendedName>
</protein>
<name>A0A6H0XVM5_9PEZI</name>
<feature type="transmembrane region" description="Helical" evidence="7">
    <location>
        <begin position="142"/>
        <end position="164"/>
    </location>
</feature>
<evidence type="ECO:0000256" key="5">
    <source>
        <dbReference type="ARBA" id="ARBA00022989"/>
    </source>
</evidence>
<dbReference type="Pfam" id="PF04511">
    <property type="entry name" value="DER1"/>
    <property type="match status" value="1"/>
</dbReference>
<organism evidence="8 9">
    <name type="scientific">Peltaster fructicola</name>
    <dbReference type="NCBI Taxonomy" id="286661"/>
    <lineage>
        <taxon>Eukaryota</taxon>
        <taxon>Fungi</taxon>
        <taxon>Dikarya</taxon>
        <taxon>Ascomycota</taxon>
        <taxon>Pezizomycotina</taxon>
        <taxon>Dothideomycetes</taxon>
        <taxon>Dothideomycetes incertae sedis</taxon>
        <taxon>Peltaster</taxon>
    </lineage>
</organism>
<reference evidence="8 9" key="1">
    <citation type="journal article" date="2016" name="Sci. Rep.">
        <title>Peltaster fructicola genome reveals evolution from an invasive phytopathogen to an ectophytic parasite.</title>
        <authorList>
            <person name="Xu C."/>
            <person name="Chen H."/>
            <person name="Gleason M.L."/>
            <person name="Xu J.R."/>
            <person name="Liu H."/>
            <person name="Zhang R."/>
            <person name="Sun G."/>
        </authorList>
    </citation>
    <scope>NUCLEOTIDE SEQUENCE [LARGE SCALE GENOMIC DNA]</scope>
    <source>
        <strain evidence="8 9">LNHT1506</strain>
    </source>
</reference>
<keyword evidence="3 7" id="KW-0812">Transmembrane</keyword>
<evidence type="ECO:0000256" key="4">
    <source>
        <dbReference type="ARBA" id="ARBA00022824"/>
    </source>
</evidence>
<comment type="function">
    <text evidence="7">May be involved in the degradation of misfolded endoplasmic reticulum (ER) luminal proteins.</text>
</comment>
<proteinExistence type="inferred from homology"/>
<feature type="transmembrane region" description="Helical" evidence="7">
    <location>
        <begin position="170"/>
        <end position="187"/>
    </location>
</feature>